<dbReference type="PANTHER" id="PTHR11136:SF0">
    <property type="entry name" value="DIHYDROFOLATE SYNTHETASE-RELATED"/>
    <property type="match status" value="1"/>
</dbReference>
<dbReference type="Pfam" id="PF02875">
    <property type="entry name" value="Mur_ligase_C"/>
    <property type="match status" value="1"/>
</dbReference>
<evidence type="ECO:0000256" key="2">
    <source>
        <dbReference type="ARBA" id="ARBA00022598"/>
    </source>
</evidence>
<evidence type="ECO:0000313" key="9">
    <source>
        <dbReference type="EMBL" id="KAI3425824.1"/>
    </source>
</evidence>
<dbReference type="AlphaFoldDB" id="A0A9D4THI8"/>
<dbReference type="PANTHER" id="PTHR11136">
    <property type="entry name" value="FOLYLPOLYGLUTAMATE SYNTHASE-RELATED"/>
    <property type="match status" value="1"/>
</dbReference>
<keyword evidence="2" id="KW-0436">Ligase</keyword>
<dbReference type="Gene3D" id="3.40.1190.10">
    <property type="entry name" value="Mur-like, catalytic domain"/>
    <property type="match status" value="1"/>
</dbReference>
<dbReference type="Gene3D" id="3.90.190.20">
    <property type="entry name" value="Mur ligase, C-terminal domain"/>
    <property type="match status" value="1"/>
</dbReference>
<name>A0A9D4THI8_CHLVU</name>
<dbReference type="InterPro" id="IPR004101">
    <property type="entry name" value="Mur_ligase_C"/>
</dbReference>
<protein>
    <recommendedName>
        <fullName evidence="11">Mur ligase central domain-containing protein</fullName>
    </recommendedName>
</protein>
<evidence type="ECO:0000256" key="3">
    <source>
        <dbReference type="ARBA" id="ARBA00022723"/>
    </source>
</evidence>
<comment type="caution">
    <text evidence="9">The sequence shown here is derived from an EMBL/GenBank/DDBJ whole genome shotgun (WGS) entry which is preliminary data.</text>
</comment>
<dbReference type="InterPro" id="IPR018109">
    <property type="entry name" value="Folylpolyglutamate_synth_CS"/>
</dbReference>
<evidence type="ECO:0000259" key="7">
    <source>
        <dbReference type="Pfam" id="PF02875"/>
    </source>
</evidence>
<gene>
    <name evidence="9" type="ORF">D9Q98_007799</name>
</gene>
<keyword evidence="3" id="KW-0479">Metal-binding</keyword>
<organism evidence="9 10">
    <name type="scientific">Chlorella vulgaris</name>
    <name type="common">Green alga</name>
    <dbReference type="NCBI Taxonomy" id="3077"/>
    <lineage>
        <taxon>Eukaryota</taxon>
        <taxon>Viridiplantae</taxon>
        <taxon>Chlorophyta</taxon>
        <taxon>core chlorophytes</taxon>
        <taxon>Trebouxiophyceae</taxon>
        <taxon>Chlorellales</taxon>
        <taxon>Chlorellaceae</taxon>
        <taxon>Chlorella clade</taxon>
        <taxon>Chlorella</taxon>
    </lineage>
</organism>
<evidence type="ECO:0000256" key="1">
    <source>
        <dbReference type="ARBA" id="ARBA00008276"/>
    </source>
</evidence>
<dbReference type="GO" id="GO:0008841">
    <property type="term" value="F:dihydrofolate synthase activity"/>
    <property type="evidence" value="ECO:0007669"/>
    <property type="project" value="TreeGrafter"/>
</dbReference>
<dbReference type="GO" id="GO:0005524">
    <property type="term" value="F:ATP binding"/>
    <property type="evidence" value="ECO:0007669"/>
    <property type="project" value="UniProtKB-KW"/>
</dbReference>
<feature type="domain" description="Mur ligase central" evidence="8">
    <location>
        <begin position="92"/>
        <end position="345"/>
    </location>
</feature>
<evidence type="ECO:0000313" key="10">
    <source>
        <dbReference type="Proteomes" id="UP001055712"/>
    </source>
</evidence>
<dbReference type="SUPFAM" id="SSF53623">
    <property type="entry name" value="MurD-like peptide ligases, catalytic domain"/>
    <property type="match status" value="1"/>
</dbReference>
<dbReference type="InterPro" id="IPR001645">
    <property type="entry name" value="Folylpolyglutamate_synth"/>
</dbReference>
<keyword evidence="5" id="KW-0067">ATP-binding</keyword>
<dbReference type="PROSITE" id="PS01012">
    <property type="entry name" value="FOLYLPOLYGLU_SYNT_2"/>
    <property type="match status" value="1"/>
</dbReference>
<sequence>MLRAVQNTAASQLAALAVKSAADRRFTAAHTMASYSSGAALDWLGRFTNYEQQGVPQAAGTDSDAGFDLGRMHRLLGDLGDPHHAWPVAAHVAGTKGKGSTVALLSSILLAAGYKAGAYTSPHIRSFHERIAVGGSPISAASLDALLAAHGGTVEAAHSREASALSHFEIVTALAFKHFQEQQVDVAVVEVGLGGARDATNVLPSASLAAAVITAVGQDHAAALGGSVQAIAAAKAGIMQAGRPVVLARQPEPAAEAVLLQRAKELGCPVIEAHKEVQFHSAAADESSSSGAAGPPLLQQRLRMVVTGQTAAAFEAPVEQIEQEVRIRLLGAHQLDNAAAAVAAAACLRRHGMRGIDMAAVAAGLAAAQLPGRFQLCQFSEDAEEAAQAAARAAQGASSSGAEVGPWVVLDGAHTPESAAALAHTLRELFPTAPVALVMAMAEDKQHREFCQAIRTVQPSVVVFTSVPIAGGAARAASPGQLAGAWQAAAILGGGRARGGVRTRELIQASVTAAVERARMELRSQRGQRGVVVVCGSLHAVGAALAQLPLEAC</sequence>
<evidence type="ECO:0000256" key="5">
    <source>
        <dbReference type="ARBA" id="ARBA00022840"/>
    </source>
</evidence>
<dbReference type="Proteomes" id="UP001055712">
    <property type="component" value="Unassembled WGS sequence"/>
</dbReference>
<evidence type="ECO:0000256" key="4">
    <source>
        <dbReference type="ARBA" id="ARBA00022741"/>
    </source>
</evidence>
<dbReference type="InterPro" id="IPR013221">
    <property type="entry name" value="Mur_ligase_cen"/>
</dbReference>
<keyword evidence="10" id="KW-1185">Reference proteome</keyword>
<dbReference type="GO" id="GO:0004326">
    <property type="term" value="F:tetrahydrofolylpolyglutamate synthase activity"/>
    <property type="evidence" value="ECO:0007669"/>
    <property type="project" value="InterPro"/>
</dbReference>
<keyword evidence="6" id="KW-0460">Magnesium</keyword>
<dbReference type="SUPFAM" id="SSF53244">
    <property type="entry name" value="MurD-like peptide ligases, peptide-binding domain"/>
    <property type="match status" value="1"/>
</dbReference>
<keyword evidence="4" id="KW-0547">Nucleotide-binding</keyword>
<proteinExistence type="inferred from homology"/>
<dbReference type="Pfam" id="PF08245">
    <property type="entry name" value="Mur_ligase_M"/>
    <property type="match status" value="1"/>
</dbReference>
<dbReference type="GO" id="GO:0005737">
    <property type="term" value="C:cytoplasm"/>
    <property type="evidence" value="ECO:0007669"/>
    <property type="project" value="TreeGrafter"/>
</dbReference>
<evidence type="ECO:0008006" key="11">
    <source>
        <dbReference type="Google" id="ProtNLM"/>
    </source>
</evidence>
<dbReference type="NCBIfam" id="TIGR01499">
    <property type="entry name" value="folC"/>
    <property type="match status" value="1"/>
</dbReference>
<dbReference type="GO" id="GO:0046872">
    <property type="term" value="F:metal ion binding"/>
    <property type="evidence" value="ECO:0007669"/>
    <property type="project" value="UniProtKB-KW"/>
</dbReference>
<dbReference type="InterPro" id="IPR036565">
    <property type="entry name" value="Mur-like_cat_sf"/>
</dbReference>
<reference evidence="9" key="1">
    <citation type="journal article" date="2019" name="Plant J.">
        <title>Chlorella vulgaris genome assembly and annotation reveals the molecular basis for metabolic acclimation to high light conditions.</title>
        <authorList>
            <person name="Cecchin M."/>
            <person name="Marcolungo L."/>
            <person name="Rossato M."/>
            <person name="Girolomoni L."/>
            <person name="Cosentino E."/>
            <person name="Cuine S."/>
            <person name="Li-Beisson Y."/>
            <person name="Delledonne M."/>
            <person name="Ballottari M."/>
        </authorList>
    </citation>
    <scope>NUCLEOTIDE SEQUENCE</scope>
    <source>
        <strain evidence="9">211/11P</strain>
    </source>
</reference>
<comment type="similarity">
    <text evidence="1">Belongs to the folylpolyglutamate synthase family.</text>
</comment>
<dbReference type="InterPro" id="IPR036615">
    <property type="entry name" value="Mur_ligase_C_dom_sf"/>
</dbReference>
<dbReference type="OrthoDB" id="5212574at2759"/>
<accession>A0A9D4THI8</accession>
<evidence type="ECO:0000256" key="6">
    <source>
        <dbReference type="ARBA" id="ARBA00022842"/>
    </source>
</evidence>
<evidence type="ECO:0000259" key="8">
    <source>
        <dbReference type="Pfam" id="PF08245"/>
    </source>
</evidence>
<reference evidence="9" key="2">
    <citation type="submission" date="2020-11" db="EMBL/GenBank/DDBJ databases">
        <authorList>
            <person name="Cecchin M."/>
            <person name="Marcolungo L."/>
            <person name="Rossato M."/>
            <person name="Girolomoni L."/>
            <person name="Cosentino E."/>
            <person name="Cuine S."/>
            <person name="Li-Beisson Y."/>
            <person name="Delledonne M."/>
            <person name="Ballottari M."/>
        </authorList>
    </citation>
    <scope>NUCLEOTIDE SEQUENCE</scope>
    <source>
        <strain evidence="9">211/11P</strain>
        <tissue evidence="9">Whole cell</tissue>
    </source>
</reference>
<dbReference type="EMBL" id="SIDB01000011">
    <property type="protein sequence ID" value="KAI3425824.1"/>
    <property type="molecule type" value="Genomic_DNA"/>
</dbReference>
<feature type="domain" description="Mur ligase C-terminal" evidence="7">
    <location>
        <begin position="405"/>
        <end position="537"/>
    </location>
</feature>